<gene>
    <name evidence="7" type="ORF">D9V41_09470</name>
</gene>
<dbReference type="PANTHER" id="PTHR43630:SF1">
    <property type="entry name" value="POLY-BETA-1,6-N-ACETYL-D-GLUCOSAMINE SYNTHASE"/>
    <property type="match status" value="1"/>
</dbReference>
<dbReference type="AlphaFoldDB" id="A0A3L8PJZ6"/>
<dbReference type="RefSeq" id="WP_121794322.1">
    <property type="nucleotide sequence ID" value="NZ_RDBF01000006.1"/>
</dbReference>
<dbReference type="Gene3D" id="3.90.550.10">
    <property type="entry name" value="Spore Coat Polysaccharide Biosynthesis Protein SpsA, Chain A"/>
    <property type="match status" value="1"/>
</dbReference>
<accession>A0A3L8PJZ6</accession>
<feature type="compositionally biased region" description="Polar residues" evidence="4">
    <location>
        <begin position="421"/>
        <end position="431"/>
    </location>
</feature>
<feature type="domain" description="Glycosyltransferase 2-like" evidence="6">
    <location>
        <begin position="52"/>
        <end position="224"/>
    </location>
</feature>
<keyword evidence="5" id="KW-0472">Membrane</keyword>
<dbReference type="EMBL" id="RDBF01000006">
    <property type="protein sequence ID" value="RLV55685.1"/>
    <property type="molecule type" value="Genomic_DNA"/>
</dbReference>
<reference evidence="7 8" key="1">
    <citation type="submission" date="2018-10" db="EMBL/GenBank/DDBJ databases">
        <title>Aeromicrobium sp. 9W16Y-2 whole genome shotgun sequence.</title>
        <authorList>
            <person name="Li F."/>
        </authorList>
    </citation>
    <scope>NUCLEOTIDE SEQUENCE [LARGE SCALE GENOMIC DNA]</scope>
    <source>
        <strain evidence="7 8">9W16Y-2</strain>
    </source>
</reference>
<protein>
    <submittedName>
        <fullName evidence="7">Glycosyltransferase family 2 protein</fullName>
    </submittedName>
</protein>
<dbReference type="OrthoDB" id="7431422at2"/>
<organism evidence="7 8">
    <name type="scientific">Aeromicrobium phragmitis</name>
    <dbReference type="NCBI Taxonomy" id="2478914"/>
    <lineage>
        <taxon>Bacteria</taxon>
        <taxon>Bacillati</taxon>
        <taxon>Actinomycetota</taxon>
        <taxon>Actinomycetes</taxon>
        <taxon>Propionibacteriales</taxon>
        <taxon>Nocardioidaceae</taxon>
        <taxon>Aeromicrobium</taxon>
    </lineage>
</organism>
<evidence type="ECO:0000256" key="2">
    <source>
        <dbReference type="ARBA" id="ARBA00022676"/>
    </source>
</evidence>
<evidence type="ECO:0000256" key="3">
    <source>
        <dbReference type="ARBA" id="ARBA00022679"/>
    </source>
</evidence>
<dbReference type="GO" id="GO:0016757">
    <property type="term" value="F:glycosyltransferase activity"/>
    <property type="evidence" value="ECO:0007669"/>
    <property type="project" value="UniProtKB-KW"/>
</dbReference>
<proteinExistence type="inferred from homology"/>
<dbReference type="InterPro" id="IPR001173">
    <property type="entry name" value="Glyco_trans_2-like"/>
</dbReference>
<evidence type="ECO:0000256" key="5">
    <source>
        <dbReference type="SAM" id="Phobius"/>
    </source>
</evidence>
<feature type="transmembrane region" description="Helical" evidence="5">
    <location>
        <begin position="294"/>
        <end position="327"/>
    </location>
</feature>
<dbReference type="Pfam" id="PF00535">
    <property type="entry name" value="Glycos_transf_2"/>
    <property type="match status" value="1"/>
</dbReference>
<name>A0A3L8PJZ6_9ACTN</name>
<keyword evidence="5" id="KW-0812">Transmembrane</keyword>
<keyword evidence="2" id="KW-0328">Glycosyltransferase</keyword>
<dbReference type="CDD" id="cd06423">
    <property type="entry name" value="CESA_like"/>
    <property type="match status" value="1"/>
</dbReference>
<dbReference type="Proteomes" id="UP000282515">
    <property type="component" value="Unassembled WGS sequence"/>
</dbReference>
<feature type="region of interest" description="Disordered" evidence="4">
    <location>
        <begin position="410"/>
        <end position="431"/>
    </location>
</feature>
<keyword evidence="5" id="KW-1133">Transmembrane helix</keyword>
<dbReference type="SUPFAM" id="SSF53448">
    <property type="entry name" value="Nucleotide-diphospho-sugar transferases"/>
    <property type="match status" value="1"/>
</dbReference>
<sequence>MSDLVTTLAAALLLLGLSTACWAGVGGGRRLLRILRPPPSSPHRVSERDVAVLMAAHNEEAVIDTTLAAVEQLVPPEQVFVVSDASSDRTVDLVRARGARVLDLQVGRGKAGALVAGLEEFALTRRFEVVMILDADTLPAADYLTTGLPLFDDPEVAAVAGRASTRWSTSSRGWVSRVLIAHRERVYVLFQTLLKYGQAAARANAVAIVPGFASMYRTDVLERLDIAAPGLAIEDYNMTFEIHAKGLGRVAFDPTAARAMTQDPDTLGDYVRQVGRWNLGFWQTLRRHRPRRSLFWAAVSLFAAEVVLSSLLVVVLAASTAALAVVTTVRIAAGEPWSWEMSPGGLPVAAALIGVVVVDLVATIYVAVLVRRPGMLILAPAFTLVRVLDAVLCLRALAHAVTRHSSGVWSSPTRRAETVGQAASSPNNAIS</sequence>
<evidence type="ECO:0000256" key="1">
    <source>
        <dbReference type="ARBA" id="ARBA00006739"/>
    </source>
</evidence>
<evidence type="ECO:0000313" key="7">
    <source>
        <dbReference type="EMBL" id="RLV55685.1"/>
    </source>
</evidence>
<comment type="similarity">
    <text evidence="1">Belongs to the glycosyltransferase 2 family.</text>
</comment>
<evidence type="ECO:0000256" key="4">
    <source>
        <dbReference type="SAM" id="MobiDB-lite"/>
    </source>
</evidence>
<evidence type="ECO:0000313" key="8">
    <source>
        <dbReference type="Proteomes" id="UP000282515"/>
    </source>
</evidence>
<dbReference type="InterPro" id="IPR029044">
    <property type="entry name" value="Nucleotide-diphossugar_trans"/>
</dbReference>
<comment type="caution">
    <text evidence="7">The sequence shown here is derived from an EMBL/GenBank/DDBJ whole genome shotgun (WGS) entry which is preliminary data.</text>
</comment>
<evidence type="ECO:0000259" key="6">
    <source>
        <dbReference type="Pfam" id="PF00535"/>
    </source>
</evidence>
<dbReference type="PANTHER" id="PTHR43630">
    <property type="entry name" value="POLY-BETA-1,6-N-ACETYL-D-GLUCOSAMINE SYNTHASE"/>
    <property type="match status" value="1"/>
</dbReference>
<feature type="transmembrane region" description="Helical" evidence="5">
    <location>
        <begin position="348"/>
        <end position="370"/>
    </location>
</feature>
<keyword evidence="8" id="KW-1185">Reference proteome</keyword>
<keyword evidence="3 7" id="KW-0808">Transferase</keyword>